<evidence type="ECO:0000256" key="1">
    <source>
        <dbReference type="SAM" id="MobiDB-lite"/>
    </source>
</evidence>
<accession>A0ABQ2A0V5</accession>
<organism evidence="2 3">
    <name type="scientific">Saccharibacillus endophyticus</name>
    <dbReference type="NCBI Taxonomy" id="2060666"/>
    <lineage>
        <taxon>Bacteria</taxon>
        <taxon>Bacillati</taxon>
        <taxon>Bacillota</taxon>
        <taxon>Bacilli</taxon>
        <taxon>Bacillales</taxon>
        <taxon>Paenibacillaceae</taxon>
        <taxon>Saccharibacillus</taxon>
    </lineage>
</organism>
<dbReference type="EMBL" id="BMDD01000005">
    <property type="protein sequence ID" value="GGH84029.1"/>
    <property type="molecule type" value="Genomic_DNA"/>
</dbReference>
<dbReference type="Proteomes" id="UP000605427">
    <property type="component" value="Unassembled WGS sequence"/>
</dbReference>
<proteinExistence type="predicted"/>
<feature type="region of interest" description="Disordered" evidence="1">
    <location>
        <begin position="377"/>
        <end position="404"/>
    </location>
</feature>
<feature type="compositionally biased region" description="Low complexity" evidence="1">
    <location>
        <begin position="455"/>
        <end position="477"/>
    </location>
</feature>
<feature type="region of interest" description="Disordered" evidence="1">
    <location>
        <begin position="289"/>
        <end position="353"/>
    </location>
</feature>
<feature type="region of interest" description="Disordered" evidence="1">
    <location>
        <begin position="209"/>
        <end position="248"/>
    </location>
</feature>
<protein>
    <recommendedName>
        <fullName evidence="4">Flagellar hook-length control protein-like C-terminal domain-containing protein</fullName>
    </recommendedName>
</protein>
<reference evidence="3" key="1">
    <citation type="journal article" date="2019" name="Int. J. Syst. Evol. Microbiol.">
        <title>The Global Catalogue of Microorganisms (GCM) 10K type strain sequencing project: providing services to taxonomists for standard genome sequencing and annotation.</title>
        <authorList>
            <consortium name="The Broad Institute Genomics Platform"/>
            <consortium name="The Broad Institute Genome Sequencing Center for Infectious Disease"/>
            <person name="Wu L."/>
            <person name="Ma J."/>
        </authorList>
    </citation>
    <scope>NUCLEOTIDE SEQUENCE [LARGE SCALE GENOMIC DNA]</scope>
    <source>
        <strain evidence="3">CCM 8702</strain>
    </source>
</reference>
<feature type="region of interest" description="Disordered" evidence="1">
    <location>
        <begin position="417"/>
        <end position="477"/>
    </location>
</feature>
<comment type="caution">
    <text evidence="2">The sequence shown here is derived from an EMBL/GenBank/DDBJ whole genome shotgun (WGS) entry which is preliminary data.</text>
</comment>
<feature type="compositionally biased region" description="Low complexity" evidence="1">
    <location>
        <begin position="377"/>
        <end position="398"/>
    </location>
</feature>
<keyword evidence="3" id="KW-1185">Reference proteome</keyword>
<feature type="compositionally biased region" description="Low complexity" evidence="1">
    <location>
        <begin position="322"/>
        <end position="352"/>
    </location>
</feature>
<feature type="compositionally biased region" description="Low complexity" evidence="1">
    <location>
        <begin position="214"/>
        <end position="239"/>
    </location>
</feature>
<name>A0ABQ2A0V5_9BACL</name>
<gene>
    <name evidence="2" type="ORF">GCM10007362_38120</name>
</gene>
<evidence type="ECO:0000313" key="3">
    <source>
        <dbReference type="Proteomes" id="UP000605427"/>
    </source>
</evidence>
<feature type="compositionally biased region" description="Low complexity" evidence="1">
    <location>
        <begin position="289"/>
        <end position="315"/>
    </location>
</feature>
<feature type="region of interest" description="Disordered" evidence="1">
    <location>
        <begin position="509"/>
        <end position="540"/>
    </location>
</feature>
<feature type="compositionally biased region" description="Polar residues" evidence="1">
    <location>
        <begin position="530"/>
        <end position="540"/>
    </location>
</feature>
<evidence type="ECO:0008006" key="4">
    <source>
        <dbReference type="Google" id="ProtNLM"/>
    </source>
</evidence>
<dbReference type="RefSeq" id="WP_172240934.1">
    <property type="nucleotide sequence ID" value="NZ_BMDD01000005.1"/>
</dbReference>
<evidence type="ECO:0000313" key="2">
    <source>
        <dbReference type="EMBL" id="GGH84029.1"/>
    </source>
</evidence>
<sequence>MNIGSLFKSIIGDAKPGEAKQVDLRAGQVVRGVVQSVSEDGKEAVVQIQGVKVNAKLETPLQAGQTAFMEVQPAAEDGSIVMKPVAAPPGAAAGAQSMEDTLKQLGMPDNKQTREMVRMMQQAEIPMTKENAAEVRNMLAQKPASVDAQQWVRSIGILQQRGLPITPQSVSGMQQAVFGAPASAVLQNLGQQVAAALAQLGEGSVEGTALPGRGLSAPQPGAASGPAATGTAGTLPTNGQNASGNMATGNTNNISAAAAGLAAAATPPEDGNPAQIRTAAQAAAGATSAAGGSAAPDAAQTTGAAKAAERTTSAAGTTGVNQASMGNAAQQASQGQSSTAAQAEAAGRNAGASELPQTDAALLRKVQTLLGELRTAAAGSTETANAAAARNGQTTAQADEADAGPWVGRLLKMLGAEHEQQTARSTLLNTPPSTPTQAAANSTPLPQSAPPAAPSPAAGQTAAQLAQTSAAQTQQGATANAASTAAAAATNAEARPEVSAAVRNAAEQALRTVPGETGRPDGAATADSRAVTQTPAAQQSVAEVRETLKSLLLQLSASDSLPAGLKDAAQQAVQQMTGQQLLLNTDRTAPFAQVTMFLPFVGPDGNQTASVQIESRRGPKGELDSSNCRLWFDLDMKSLGRTLIDVQVVDRKVSLNFRNDEDWARPLLEAGQPQIASAFEAAGYQLLALRTDALPERSMESNGESGTSLSYAPPSYRGVDVKI</sequence>